<accession>A0ABS3CZP8</accession>
<organism evidence="1 2">
    <name type="scientific">Bowmanella yangjiangensis</name>
    <dbReference type="NCBI Taxonomy" id="2811230"/>
    <lineage>
        <taxon>Bacteria</taxon>
        <taxon>Pseudomonadati</taxon>
        <taxon>Pseudomonadota</taxon>
        <taxon>Gammaproteobacteria</taxon>
        <taxon>Alteromonadales</taxon>
        <taxon>Alteromonadaceae</taxon>
        <taxon>Bowmanella</taxon>
    </lineage>
</organism>
<sequence>MSEIQSKVLNWIATGRVGASSKAMAMTACGLPSDRSYPSDPDDLNRCLLLLEAVPEVREHFEKIAALGVVWGRLIGRWPDIEACFLDEVGLNWSKAKSAPKTYALMKEVMGEEPGVVSLGNGVKIKFGA</sequence>
<name>A0ABS3CZP8_9ALTE</name>
<dbReference type="EMBL" id="JAFKCS010000103">
    <property type="protein sequence ID" value="MBN7822591.1"/>
    <property type="molecule type" value="Genomic_DNA"/>
</dbReference>
<proteinExistence type="predicted"/>
<dbReference type="Proteomes" id="UP000663992">
    <property type="component" value="Unassembled WGS sequence"/>
</dbReference>
<protein>
    <submittedName>
        <fullName evidence="1">Uncharacterized protein</fullName>
    </submittedName>
</protein>
<reference evidence="1 2" key="1">
    <citation type="submission" date="2021-03" db="EMBL/GenBank/DDBJ databases">
        <title>novel species isolated from a fishpond in China.</title>
        <authorList>
            <person name="Lu H."/>
            <person name="Cai Z."/>
        </authorList>
    </citation>
    <scope>NUCLEOTIDE SEQUENCE [LARGE SCALE GENOMIC DNA]</scope>
    <source>
        <strain evidence="1 2">Y57</strain>
    </source>
</reference>
<comment type="caution">
    <text evidence="1">The sequence shown here is derived from an EMBL/GenBank/DDBJ whole genome shotgun (WGS) entry which is preliminary data.</text>
</comment>
<keyword evidence="2" id="KW-1185">Reference proteome</keyword>
<gene>
    <name evidence="1" type="ORF">J0A65_22200</name>
</gene>
<evidence type="ECO:0000313" key="2">
    <source>
        <dbReference type="Proteomes" id="UP000663992"/>
    </source>
</evidence>
<evidence type="ECO:0000313" key="1">
    <source>
        <dbReference type="EMBL" id="MBN7822591.1"/>
    </source>
</evidence>
<dbReference type="RefSeq" id="WP_206596501.1">
    <property type="nucleotide sequence ID" value="NZ_JAFKCS010000103.1"/>
</dbReference>